<proteinExistence type="predicted"/>
<gene>
    <name evidence="1" type="ORF">RHGRI_031211</name>
</gene>
<protein>
    <submittedName>
        <fullName evidence="1">Uncharacterized protein</fullName>
    </submittedName>
</protein>
<keyword evidence="2" id="KW-1185">Reference proteome</keyword>
<dbReference type="EMBL" id="JACTNZ010000011">
    <property type="protein sequence ID" value="KAG5524469.1"/>
    <property type="molecule type" value="Genomic_DNA"/>
</dbReference>
<evidence type="ECO:0000313" key="1">
    <source>
        <dbReference type="EMBL" id="KAG5524469.1"/>
    </source>
</evidence>
<sequence>MERGESILDAIFDEDSLEDVLDVEMMDVEEGGSYQVIWPQAIVLATESDSDVDLVFKEIGTATSTTALAAASSLPSVDTMDTTSLLLSTSHTCPHI</sequence>
<dbReference type="AlphaFoldDB" id="A0AAV6IAW1"/>
<accession>A0AAV6IAW1</accession>
<organism evidence="1 2">
    <name type="scientific">Rhododendron griersonianum</name>
    <dbReference type="NCBI Taxonomy" id="479676"/>
    <lineage>
        <taxon>Eukaryota</taxon>
        <taxon>Viridiplantae</taxon>
        <taxon>Streptophyta</taxon>
        <taxon>Embryophyta</taxon>
        <taxon>Tracheophyta</taxon>
        <taxon>Spermatophyta</taxon>
        <taxon>Magnoliopsida</taxon>
        <taxon>eudicotyledons</taxon>
        <taxon>Gunneridae</taxon>
        <taxon>Pentapetalae</taxon>
        <taxon>asterids</taxon>
        <taxon>Ericales</taxon>
        <taxon>Ericaceae</taxon>
        <taxon>Ericoideae</taxon>
        <taxon>Rhodoreae</taxon>
        <taxon>Rhododendron</taxon>
    </lineage>
</organism>
<evidence type="ECO:0000313" key="2">
    <source>
        <dbReference type="Proteomes" id="UP000823749"/>
    </source>
</evidence>
<reference evidence="1" key="1">
    <citation type="submission" date="2020-08" db="EMBL/GenBank/DDBJ databases">
        <title>Plant Genome Project.</title>
        <authorList>
            <person name="Zhang R.-G."/>
        </authorList>
    </citation>
    <scope>NUCLEOTIDE SEQUENCE</scope>
    <source>
        <strain evidence="1">WSP0</strain>
        <tissue evidence="1">Leaf</tissue>
    </source>
</reference>
<comment type="caution">
    <text evidence="1">The sequence shown here is derived from an EMBL/GenBank/DDBJ whole genome shotgun (WGS) entry which is preliminary data.</text>
</comment>
<dbReference type="Proteomes" id="UP000823749">
    <property type="component" value="Chromosome 11"/>
</dbReference>
<name>A0AAV6IAW1_9ERIC</name>